<evidence type="ECO:0000256" key="11">
    <source>
        <dbReference type="ARBA" id="ARBA00023232"/>
    </source>
</evidence>
<keyword evidence="11" id="KW-0585">Phenylalanine catabolism</keyword>
<comment type="catalytic activity">
    <reaction evidence="1">
        <text>(6R)-L-erythro-5,6,7,8-tetrahydrobiopterin + L-phenylalanine + O2 = (4aS,6R)-4a-hydroxy-L-erythro-5,6,7,8-tetrahydrobiopterin + L-tyrosine</text>
        <dbReference type="Rhea" id="RHEA:20273"/>
        <dbReference type="ChEBI" id="CHEBI:15379"/>
        <dbReference type="ChEBI" id="CHEBI:15642"/>
        <dbReference type="ChEBI" id="CHEBI:58095"/>
        <dbReference type="ChEBI" id="CHEBI:58315"/>
        <dbReference type="ChEBI" id="CHEBI:59560"/>
        <dbReference type="EC" id="1.14.16.1"/>
    </reaction>
</comment>
<evidence type="ECO:0000256" key="13">
    <source>
        <dbReference type="PIRSR" id="PIRSR601273-2"/>
    </source>
</evidence>
<dbReference type="RefSeq" id="WP_189490079.1">
    <property type="nucleotide sequence ID" value="NZ_BMZG01000001.1"/>
</dbReference>
<dbReference type="InterPro" id="IPR018301">
    <property type="entry name" value="ArAA_hydroxylase_Fe/CU_BS"/>
</dbReference>
<evidence type="ECO:0000256" key="8">
    <source>
        <dbReference type="ARBA" id="ARBA00023002"/>
    </source>
</evidence>
<keyword evidence="8" id="KW-0560">Oxidoreductase</keyword>
<proteinExistence type="inferred from homology"/>
<feature type="binding site" evidence="13">
    <location>
        <position position="170"/>
    </location>
    <ligand>
        <name>Fe cation</name>
        <dbReference type="ChEBI" id="CHEBI:24875"/>
    </ligand>
</feature>
<dbReference type="UniPathway" id="UPA00139">
    <property type="reaction ID" value="UER00337"/>
</dbReference>
<evidence type="ECO:0000256" key="7">
    <source>
        <dbReference type="ARBA" id="ARBA00022723"/>
    </source>
</evidence>
<feature type="binding site" evidence="13">
    <location>
        <position position="124"/>
    </location>
    <ligand>
        <name>Fe cation</name>
        <dbReference type="ChEBI" id="CHEBI:24875"/>
    </ligand>
</feature>
<dbReference type="EMBL" id="BMZG01000001">
    <property type="protein sequence ID" value="GHA63800.1"/>
    <property type="molecule type" value="Genomic_DNA"/>
</dbReference>
<evidence type="ECO:0000313" key="15">
    <source>
        <dbReference type="EMBL" id="GHA63800.1"/>
    </source>
</evidence>
<keyword evidence="9 13" id="KW-0408">Iron</keyword>
<gene>
    <name evidence="15" type="primary">phhA</name>
    <name evidence="15" type="ORF">GCM10009007_00080</name>
</gene>
<evidence type="ECO:0000256" key="2">
    <source>
        <dbReference type="ARBA" id="ARBA00001954"/>
    </source>
</evidence>
<name>A0A8J3CL31_9BURK</name>
<accession>A0A8J3CL31</accession>
<sequence>MKHTTELTVRDDFTIDQPLHLYTETDHEVWRSLYARQTALLEGRACDEYLAGLHHLDMGHERVPVFEELNQKLMAATGWRIVAVTGLVPDAVFFEHLANRRFPVTWWVRAPEEMDYLQEPDCFHDVFGHVPLLINPVFADYMQAYGEGGMKAEHLHVLPMLARLYWYTVEFGLIQTDNGLRIYGAGIVSSKTESIYALESEVPNRIGFDLTRILRTEYKIDDVQKTYFVIDDFDKLMSDTRQDFTQMYLNLDGLSTFKPTDILAQDRVINKGVTP</sequence>
<evidence type="ECO:0000259" key="14">
    <source>
        <dbReference type="PROSITE" id="PS51410"/>
    </source>
</evidence>
<dbReference type="PRINTS" id="PR00372">
    <property type="entry name" value="FYWHYDRXLASE"/>
</dbReference>
<organism evidence="15 16">
    <name type="scientific">Formosimonas limnophila</name>
    <dbReference type="NCBI Taxonomy" id="1384487"/>
    <lineage>
        <taxon>Bacteria</taxon>
        <taxon>Pseudomonadati</taxon>
        <taxon>Pseudomonadota</taxon>
        <taxon>Betaproteobacteria</taxon>
        <taxon>Burkholderiales</taxon>
        <taxon>Burkholderiaceae</taxon>
        <taxon>Formosimonas</taxon>
    </lineage>
</organism>
<comment type="cofactor">
    <cofactor evidence="2 13">
        <name>Fe(2+)</name>
        <dbReference type="ChEBI" id="CHEBI:29033"/>
    </cofactor>
</comment>
<dbReference type="NCBIfam" id="NF008877">
    <property type="entry name" value="PRK11913.1-2"/>
    <property type="match status" value="1"/>
</dbReference>
<comment type="pathway">
    <text evidence="3">Amino-acid degradation; L-phenylalanine degradation; acetoacetate and fumarate from L-phenylalanine: step 1/6.</text>
</comment>
<evidence type="ECO:0000256" key="6">
    <source>
        <dbReference type="ARBA" id="ARBA00020276"/>
    </source>
</evidence>
<evidence type="ECO:0000256" key="3">
    <source>
        <dbReference type="ARBA" id="ARBA00005088"/>
    </source>
</evidence>
<evidence type="ECO:0000256" key="5">
    <source>
        <dbReference type="ARBA" id="ARBA00011995"/>
    </source>
</evidence>
<dbReference type="InterPro" id="IPR001273">
    <property type="entry name" value="ArAA_hydroxylase"/>
</dbReference>
<dbReference type="CDD" id="cd03348">
    <property type="entry name" value="pro_PheOH"/>
    <property type="match status" value="1"/>
</dbReference>
<comment type="similarity">
    <text evidence="4">Belongs to the biopterin-dependent aromatic amino acid hydroxylase family.</text>
</comment>
<dbReference type="Pfam" id="PF00351">
    <property type="entry name" value="Biopterin_H"/>
    <property type="match status" value="1"/>
</dbReference>
<reference evidence="15" key="1">
    <citation type="journal article" date="2014" name="Int. J. Syst. Evol. Microbiol.">
        <title>Complete genome sequence of Corynebacterium casei LMG S-19264T (=DSM 44701T), isolated from a smear-ripened cheese.</title>
        <authorList>
            <consortium name="US DOE Joint Genome Institute (JGI-PGF)"/>
            <person name="Walter F."/>
            <person name="Albersmeier A."/>
            <person name="Kalinowski J."/>
            <person name="Ruckert C."/>
        </authorList>
    </citation>
    <scope>NUCLEOTIDE SEQUENCE</scope>
    <source>
        <strain evidence="15">KCTC 32501</strain>
    </source>
</reference>
<dbReference type="Proteomes" id="UP000614287">
    <property type="component" value="Unassembled WGS sequence"/>
</dbReference>
<reference evidence="15" key="2">
    <citation type="submission" date="2020-09" db="EMBL/GenBank/DDBJ databases">
        <authorList>
            <person name="Sun Q."/>
            <person name="Kim S."/>
        </authorList>
    </citation>
    <scope>NUCLEOTIDE SEQUENCE</scope>
    <source>
        <strain evidence="15">KCTC 32501</strain>
    </source>
</reference>
<dbReference type="EC" id="1.14.16.1" evidence="5"/>
<evidence type="ECO:0000313" key="16">
    <source>
        <dbReference type="Proteomes" id="UP000614287"/>
    </source>
</evidence>
<dbReference type="GO" id="GO:0004505">
    <property type="term" value="F:phenylalanine 4-monooxygenase activity"/>
    <property type="evidence" value="ECO:0007669"/>
    <property type="project" value="UniProtKB-EC"/>
</dbReference>
<protein>
    <recommendedName>
        <fullName evidence="6">Phenylalanine-4-hydroxylase</fullName>
        <ecNumber evidence="5">1.14.16.1</ecNumber>
    </recommendedName>
    <alternativeName>
        <fullName evidence="12">Phe-4-monooxygenase</fullName>
    </alternativeName>
</protein>
<keyword evidence="16" id="KW-1185">Reference proteome</keyword>
<comment type="caution">
    <text evidence="15">The sequence shown here is derived from an EMBL/GenBank/DDBJ whole genome shotgun (WGS) entry which is preliminary data.</text>
</comment>
<dbReference type="PROSITE" id="PS00367">
    <property type="entry name" value="BH4_AAA_HYDROXYL_1"/>
    <property type="match status" value="1"/>
</dbReference>
<dbReference type="InterPro" id="IPR019774">
    <property type="entry name" value="Aromatic-AA_hydroxylase_C"/>
</dbReference>
<keyword evidence="10" id="KW-0503">Monooxygenase</keyword>
<evidence type="ECO:0000256" key="10">
    <source>
        <dbReference type="ARBA" id="ARBA00023033"/>
    </source>
</evidence>
<evidence type="ECO:0000256" key="4">
    <source>
        <dbReference type="ARBA" id="ARBA00009712"/>
    </source>
</evidence>
<dbReference type="SUPFAM" id="SSF56534">
    <property type="entry name" value="Aromatic aminoacid monoxygenases, catalytic and oligomerization domains"/>
    <property type="match status" value="1"/>
</dbReference>
<evidence type="ECO:0000256" key="1">
    <source>
        <dbReference type="ARBA" id="ARBA00001060"/>
    </source>
</evidence>
<dbReference type="PANTHER" id="PTHR11473">
    <property type="entry name" value="AROMATIC AMINO ACID HYDROXYLASE"/>
    <property type="match status" value="1"/>
</dbReference>
<dbReference type="NCBIfam" id="TIGR01267">
    <property type="entry name" value="Phe4hydrox_mono"/>
    <property type="match status" value="1"/>
</dbReference>
<feature type="domain" description="Biopterin-dependent aromatic amino acid hydroxylase family profile" evidence="14">
    <location>
        <begin position="1"/>
        <end position="275"/>
    </location>
</feature>
<dbReference type="GO" id="GO:0006559">
    <property type="term" value="P:L-phenylalanine catabolic process"/>
    <property type="evidence" value="ECO:0007669"/>
    <property type="project" value="UniProtKB-UniPathway"/>
</dbReference>
<dbReference type="AlphaFoldDB" id="A0A8J3CL31"/>
<dbReference type="InterPro" id="IPR036951">
    <property type="entry name" value="ArAA_hydroxylase_sf"/>
</dbReference>
<evidence type="ECO:0000256" key="12">
    <source>
        <dbReference type="ARBA" id="ARBA00029922"/>
    </source>
</evidence>
<dbReference type="GO" id="GO:0005506">
    <property type="term" value="F:iron ion binding"/>
    <property type="evidence" value="ECO:0007669"/>
    <property type="project" value="InterPro"/>
</dbReference>
<dbReference type="InterPro" id="IPR005960">
    <property type="entry name" value="Phe-4-hydroxylase_mono"/>
</dbReference>
<keyword evidence="7 13" id="KW-0479">Metal-binding</keyword>
<dbReference type="Gene3D" id="1.10.800.10">
    <property type="entry name" value="Aromatic amino acid hydroxylase"/>
    <property type="match status" value="1"/>
</dbReference>
<feature type="binding site" evidence="13">
    <location>
        <position position="129"/>
    </location>
    <ligand>
        <name>Fe cation</name>
        <dbReference type="ChEBI" id="CHEBI:24875"/>
    </ligand>
</feature>
<evidence type="ECO:0000256" key="9">
    <source>
        <dbReference type="ARBA" id="ARBA00023004"/>
    </source>
</evidence>
<dbReference type="PANTHER" id="PTHR11473:SF24">
    <property type="entry name" value="PHENYLALANINE-4-HYDROXYLASE"/>
    <property type="match status" value="1"/>
</dbReference>
<dbReference type="PROSITE" id="PS51410">
    <property type="entry name" value="BH4_AAA_HYDROXYL_2"/>
    <property type="match status" value="1"/>
</dbReference>
<dbReference type="InterPro" id="IPR036329">
    <property type="entry name" value="Aro-AA_hydroxylase_C_sf"/>
</dbReference>